<keyword evidence="2" id="KW-1185">Reference proteome</keyword>
<dbReference type="Pfam" id="PF11236">
    <property type="entry name" value="DUF3037"/>
    <property type="match status" value="1"/>
</dbReference>
<dbReference type="EMBL" id="JAEQND010000007">
    <property type="protein sequence ID" value="MBL0426252.1"/>
    <property type="molecule type" value="Genomic_DNA"/>
</dbReference>
<reference evidence="1 2" key="1">
    <citation type="journal article" date="2017" name="Int. J. Syst. Evol. Microbiol.">
        <title>Ramlibacter alkalitolerans sp. nov., alkali-tolerant bacterium isolated from soil of ginseng.</title>
        <authorList>
            <person name="Lee D.H."/>
            <person name="Cha C.J."/>
        </authorList>
    </citation>
    <scope>NUCLEOTIDE SEQUENCE [LARGE SCALE GENOMIC DNA]</scope>
    <source>
        <strain evidence="1 2">KACC 19305</strain>
    </source>
</reference>
<sequence length="131" mass="14296">MHDPCAYDYALIRVLPHVERGECINAGVLVCSTTRGFLKARVELDEARLLALDPAADLATVSAALEAFVRICEGGPQAGPIGALPLRARFDWLVAPRSTILQTSPVHSGRCTDLEAALEHLLQRMVRRPVR</sequence>
<proteinExistence type="predicted"/>
<evidence type="ECO:0000313" key="1">
    <source>
        <dbReference type="EMBL" id="MBL0426252.1"/>
    </source>
</evidence>
<gene>
    <name evidence="1" type="ORF">JI746_14145</name>
</gene>
<organism evidence="1 2">
    <name type="scientific">Ramlibacter alkalitolerans</name>
    <dbReference type="NCBI Taxonomy" id="2039631"/>
    <lineage>
        <taxon>Bacteria</taxon>
        <taxon>Pseudomonadati</taxon>
        <taxon>Pseudomonadota</taxon>
        <taxon>Betaproteobacteria</taxon>
        <taxon>Burkholderiales</taxon>
        <taxon>Comamonadaceae</taxon>
        <taxon>Ramlibacter</taxon>
    </lineage>
</organism>
<protein>
    <submittedName>
        <fullName evidence="1">DUF3037 domain-containing protein</fullName>
    </submittedName>
</protein>
<evidence type="ECO:0000313" key="2">
    <source>
        <dbReference type="Proteomes" id="UP000622707"/>
    </source>
</evidence>
<dbReference type="InterPro" id="IPR021398">
    <property type="entry name" value="DUF3037"/>
</dbReference>
<name>A0ABS1JPS3_9BURK</name>
<dbReference type="Proteomes" id="UP000622707">
    <property type="component" value="Unassembled WGS sequence"/>
</dbReference>
<comment type="caution">
    <text evidence="1">The sequence shown here is derived from an EMBL/GenBank/DDBJ whole genome shotgun (WGS) entry which is preliminary data.</text>
</comment>
<dbReference type="RefSeq" id="WP_201690304.1">
    <property type="nucleotide sequence ID" value="NZ_JAEQND010000007.1"/>
</dbReference>
<accession>A0ABS1JPS3</accession>